<organism evidence="9">
    <name type="scientific">marine sediment metagenome</name>
    <dbReference type="NCBI Taxonomy" id="412755"/>
    <lineage>
        <taxon>unclassified sequences</taxon>
        <taxon>metagenomes</taxon>
        <taxon>ecological metagenomes</taxon>
    </lineage>
</organism>
<dbReference type="PANTHER" id="PTHR43472">
    <property type="entry name" value="PHOSPHORIBOSYLAMINE--GLYCINE LIGASE"/>
    <property type="match status" value="1"/>
</dbReference>
<dbReference type="InterPro" id="IPR011054">
    <property type="entry name" value="Rudment_hybrid_motif"/>
</dbReference>
<dbReference type="GO" id="GO:0006164">
    <property type="term" value="P:purine nucleotide biosynthetic process"/>
    <property type="evidence" value="ECO:0007669"/>
    <property type="project" value="UniProtKB-KW"/>
</dbReference>
<evidence type="ECO:0000256" key="3">
    <source>
        <dbReference type="ARBA" id="ARBA00022755"/>
    </source>
</evidence>
<dbReference type="InterPro" id="IPR000115">
    <property type="entry name" value="PRibGlycinamide_synth"/>
</dbReference>
<dbReference type="PANTHER" id="PTHR43472:SF1">
    <property type="entry name" value="PHOSPHORIBOSYLAMINE--GLYCINE LIGASE, CHLOROPLASTIC"/>
    <property type="match status" value="1"/>
</dbReference>
<evidence type="ECO:0000256" key="2">
    <source>
        <dbReference type="ARBA" id="ARBA00022741"/>
    </source>
</evidence>
<evidence type="ECO:0000256" key="1">
    <source>
        <dbReference type="ARBA" id="ARBA00022598"/>
    </source>
</evidence>
<keyword evidence="3" id="KW-0658">Purine biosynthesis</keyword>
<comment type="similarity">
    <text evidence="5">Belongs to the GARS family.</text>
</comment>
<accession>X1G451</accession>
<dbReference type="AlphaFoldDB" id="X1G451"/>
<feature type="domain" description="Phosphoribosylglycinamide synthetase C-domain" evidence="8">
    <location>
        <begin position="1"/>
        <end position="84"/>
    </location>
</feature>
<evidence type="ECO:0000256" key="7">
    <source>
        <dbReference type="ARBA" id="ARBA00042864"/>
    </source>
</evidence>
<dbReference type="SUPFAM" id="SSF51246">
    <property type="entry name" value="Rudiment single hybrid motif"/>
    <property type="match status" value="1"/>
</dbReference>
<dbReference type="InterPro" id="IPR037123">
    <property type="entry name" value="PRibGlycinamide_synth_C_sf"/>
</dbReference>
<keyword evidence="4" id="KW-0067">ATP-binding</keyword>
<dbReference type="GO" id="GO:0009113">
    <property type="term" value="P:purine nucleobase biosynthetic process"/>
    <property type="evidence" value="ECO:0007669"/>
    <property type="project" value="InterPro"/>
</dbReference>
<dbReference type="SMART" id="SM01210">
    <property type="entry name" value="GARS_C"/>
    <property type="match status" value="1"/>
</dbReference>
<gene>
    <name evidence="9" type="ORF">S03H2_05695</name>
</gene>
<name>X1G451_9ZZZZ</name>
<protein>
    <recommendedName>
        <fullName evidence="6">Glycinamide ribonucleotide synthetase</fullName>
    </recommendedName>
    <alternativeName>
        <fullName evidence="7">Phosphoribosylglycinamide synthetase</fullName>
    </alternativeName>
</protein>
<dbReference type="FunFam" id="3.90.600.10:FF:000001">
    <property type="entry name" value="Trifunctional purine biosynthetic protein adenosine-3"/>
    <property type="match status" value="1"/>
</dbReference>
<dbReference type="EMBL" id="BARU01002407">
    <property type="protein sequence ID" value="GAH27808.1"/>
    <property type="molecule type" value="Genomic_DNA"/>
</dbReference>
<evidence type="ECO:0000259" key="8">
    <source>
        <dbReference type="SMART" id="SM01210"/>
    </source>
</evidence>
<evidence type="ECO:0000256" key="5">
    <source>
        <dbReference type="ARBA" id="ARBA00038345"/>
    </source>
</evidence>
<dbReference type="InterPro" id="IPR020560">
    <property type="entry name" value="PRibGlycinamide_synth_C-dom"/>
</dbReference>
<evidence type="ECO:0000256" key="6">
    <source>
        <dbReference type="ARBA" id="ARBA00042242"/>
    </source>
</evidence>
<dbReference type="Gene3D" id="3.90.600.10">
    <property type="entry name" value="Phosphoribosylglycinamide synthetase, C-terminal domain"/>
    <property type="match status" value="1"/>
</dbReference>
<dbReference type="GO" id="GO:0005524">
    <property type="term" value="F:ATP binding"/>
    <property type="evidence" value="ECO:0007669"/>
    <property type="project" value="UniProtKB-KW"/>
</dbReference>
<reference evidence="9" key="1">
    <citation type="journal article" date="2014" name="Front. Microbiol.">
        <title>High frequency of phylogenetically diverse reductive dehalogenase-homologous genes in deep subseafloor sedimentary metagenomes.</title>
        <authorList>
            <person name="Kawai M."/>
            <person name="Futagami T."/>
            <person name="Toyoda A."/>
            <person name="Takaki Y."/>
            <person name="Nishi S."/>
            <person name="Hori S."/>
            <person name="Arai W."/>
            <person name="Tsubouchi T."/>
            <person name="Morono Y."/>
            <person name="Uchiyama I."/>
            <person name="Ito T."/>
            <person name="Fujiyama A."/>
            <person name="Inagaki F."/>
            <person name="Takami H."/>
        </authorList>
    </citation>
    <scope>NUCLEOTIDE SEQUENCE</scope>
    <source>
        <strain evidence="9">Expedition CK06-06</strain>
    </source>
</reference>
<dbReference type="GO" id="GO:0004637">
    <property type="term" value="F:phosphoribosylamine-glycine ligase activity"/>
    <property type="evidence" value="ECO:0007669"/>
    <property type="project" value="InterPro"/>
</dbReference>
<sequence length="85" mass="9624">YPGNYQIGKIISGLERLGKMKDIIAFHAGIKLQDNKVITSGGRVLGITAWDKTISKAKERAYKGVKEIYFEDMYYRKDIAVKAIK</sequence>
<dbReference type="Pfam" id="PF02843">
    <property type="entry name" value="GARS_C"/>
    <property type="match status" value="1"/>
</dbReference>
<evidence type="ECO:0000256" key="4">
    <source>
        <dbReference type="ARBA" id="ARBA00022840"/>
    </source>
</evidence>
<evidence type="ECO:0000313" key="9">
    <source>
        <dbReference type="EMBL" id="GAH27808.1"/>
    </source>
</evidence>
<proteinExistence type="inferred from homology"/>
<comment type="caution">
    <text evidence="9">The sequence shown here is derived from an EMBL/GenBank/DDBJ whole genome shotgun (WGS) entry which is preliminary data.</text>
</comment>
<keyword evidence="1" id="KW-0436">Ligase</keyword>
<feature type="non-terminal residue" evidence="9">
    <location>
        <position position="1"/>
    </location>
</feature>
<keyword evidence="2" id="KW-0547">Nucleotide-binding</keyword>